<evidence type="ECO:0000256" key="3">
    <source>
        <dbReference type="ARBA" id="ARBA00016090"/>
    </source>
</evidence>
<organism evidence="6 7">
    <name type="scientific">Eiseniibacteriota bacterium</name>
    <dbReference type="NCBI Taxonomy" id="2212470"/>
    <lineage>
        <taxon>Bacteria</taxon>
        <taxon>Candidatus Eiseniibacteriota</taxon>
    </lineage>
</organism>
<dbReference type="EMBL" id="VBOT01000182">
    <property type="protein sequence ID" value="TMQ47473.1"/>
    <property type="molecule type" value="Genomic_DNA"/>
</dbReference>
<dbReference type="GO" id="GO:0004360">
    <property type="term" value="F:glutamine-fructose-6-phosphate transaminase (isomerizing) activity"/>
    <property type="evidence" value="ECO:0007669"/>
    <property type="project" value="UniProtKB-EC"/>
</dbReference>
<evidence type="ECO:0000313" key="6">
    <source>
        <dbReference type="EMBL" id="TMQ47473.1"/>
    </source>
</evidence>
<sequence length="351" mass="38181">MVLFPDPRHRHPYHMHAMIHAQPARVAETLERVGRGDAASFLGEARRVIVTGCGTSFHAATYGARVLQASLRASVVVEATHAYDLAYGRSPPAKATVLGVSHSGSTPTTNRALARAKRAGVRTLGISGLPNTEMERIVDDILIIGSLHDRSWANTMSYTTQLTAFAALAAQLAKTRSDVLEGIRAVVRTLQKALQTESVVRRLAKRVARTDHVTFLGSGWDDITALEAALKIRETCSLPASGYHLEQFLHGPFLSLHARESVVLLRAREDGRRCDTIGRALARGGASVVTIGEHPRTAIKLPAIHPYLRPVVSVVPMQFLAYYAALARHANPDIMRTGIPRLRAGVEALFH</sequence>
<dbReference type="SUPFAM" id="SSF53697">
    <property type="entry name" value="SIS domain"/>
    <property type="match status" value="1"/>
</dbReference>
<reference evidence="6 7" key="1">
    <citation type="journal article" date="2019" name="Nat. Microbiol.">
        <title>Mediterranean grassland soil C-N compound turnover is dependent on rainfall and depth, and is mediated by genomically divergent microorganisms.</title>
        <authorList>
            <person name="Diamond S."/>
            <person name="Andeer P.F."/>
            <person name="Li Z."/>
            <person name="Crits-Christoph A."/>
            <person name="Burstein D."/>
            <person name="Anantharaman K."/>
            <person name="Lane K.R."/>
            <person name="Thomas B.C."/>
            <person name="Pan C."/>
            <person name="Northen T.R."/>
            <person name="Banfield J.F."/>
        </authorList>
    </citation>
    <scope>NUCLEOTIDE SEQUENCE [LARGE SCALE GENOMIC DNA]</scope>
    <source>
        <strain evidence="6">WS_3</strain>
    </source>
</reference>
<evidence type="ECO:0000256" key="4">
    <source>
        <dbReference type="ARBA" id="ARBA00022737"/>
    </source>
</evidence>
<comment type="catalytic activity">
    <reaction evidence="1">
        <text>D-fructose 6-phosphate + L-glutamine = D-glucosamine 6-phosphate + L-glutamate</text>
        <dbReference type="Rhea" id="RHEA:13237"/>
        <dbReference type="ChEBI" id="CHEBI:29985"/>
        <dbReference type="ChEBI" id="CHEBI:58359"/>
        <dbReference type="ChEBI" id="CHEBI:58725"/>
        <dbReference type="ChEBI" id="CHEBI:61527"/>
        <dbReference type="EC" id="2.6.1.16"/>
    </reaction>
</comment>
<dbReference type="Pfam" id="PF01380">
    <property type="entry name" value="SIS"/>
    <property type="match status" value="1"/>
</dbReference>
<dbReference type="PANTHER" id="PTHR10937">
    <property type="entry name" value="GLUCOSAMINE--FRUCTOSE-6-PHOSPHATE AMINOTRANSFERASE, ISOMERIZING"/>
    <property type="match status" value="1"/>
</dbReference>
<name>A0A538S7W4_UNCEI</name>
<dbReference type="CDD" id="cd05009">
    <property type="entry name" value="SIS_GlmS_GlmD_2"/>
    <property type="match status" value="1"/>
</dbReference>
<feature type="domain" description="SIS" evidence="5">
    <location>
        <begin position="203"/>
        <end position="335"/>
    </location>
</feature>
<dbReference type="InterPro" id="IPR035466">
    <property type="entry name" value="GlmS/AgaS_SIS"/>
</dbReference>
<dbReference type="InterPro" id="IPR046348">
    <property type="entry name" value="SIS_dom_sf"/>
</dbReference>
<dbReference type="PROSITE" id="PS51464">
    <property type="entry name" value="SIS"/>
    <property type="match status" value="2"/>
</dbReference>
<dbReference type="InterPro" id="IPR001347">
    <property type="entry name" value="SIS_dom"/>
</dbReference>
<dbReference type="AlphaFoldDB" id="A0A538S7W4"/>
<dbReference type="PANTHER" id="PTHR10937:SF0">
    <property type="entry name" value="GLUTAMINE--FRUCTOSE-6-PHOSPHATE TRANSAMINASE (ISOMERIZING)"/>
    <property type="match status" value="1"/>
</dbReference>
<dbReference type="EC" id="2.6.1.16" evidence="2"/>
<evidence type="ECO:0000256" key="1">
    <source>
        <dbReference type="ARBA" id="ARBA00001031"/>
    </source>
</evidence>
<feature type="domain" description="SIS" evidence="5">
    <location>
        <begin position="38"/>
        <end position="178"/>
    </location>
</feature>
<keyword evidence="4" id="KW-0677">Repeat</keyword>
<proteinExistence type="predicted"/>
<dbReference type="GO" id="GO:0006047">
    <property type="term" value="P:UDP-N-acetylglucosamine metabolic process"/>
    <property type="evidence" value="ECO:0007669"/>
    <property type="project" value="TreeGrafter"/>
</dbReference>
<dbReference type="GO" id="GO:0097367">
    <property type="term" value="F:carbohydrate derivative binding"/>
    <property type="evidence" value="ECO:0007669"/>
    <property type="project" value="InterPro"/>
</dbReference>
<gene>
    <name evidence="6" type="ORF">E6K73_13620</name>
</gene>
<dbReference type="CDD" id="cd05008">
    <property type="entry name" value="SIS_GlmS_GlmD_1"/>
    <property type="match status" value="1"/>
</dbReference>
<evidence type="ECO:0000313" key="7">
    <source>
        <dbReference type="Proteomes" id="UP000320184"/>
    </source>
</evidence>
<dbReference type="GO" id="GO:0006487">
    <property type="term" value="P:protein N-linked glycosylation"/>
    <property type="evidence" value="ECO:0007669"/>
    <property type="project" value="TreeGrafter"/>
</dbReference>
<evidence type="ECO:0000256" key="2">
    <source>
        <dbReference type="ARBA" id="ARBA00012916"/>
    </source>
</evidence>
<evidence type="ECO:0000259" key="5">
    <source>
        <dbReference type="PROSITE" id="PS51464"/>
    </source>
</evidence>
<dbReference type="GO" id="GO:0006002">
    <property type="term" value="P:fructose 6-phosphate metabolic process"/>
    <property type="evidence" value="ECO:0007669"/>
    <property type="project" value="TreeGrafter"/>
</dbReference>
<comment type="caution">
    <text evidence="6">The sequence shown here is derived from an EMBL/GenBank/DDBJ whole genome shotgun (WGS) entry which is preliminary data.</text>
</comment>
<dbReference type="Gene3D" id="3.40.50.10490">
    <property type="entry name" value="Glucose-6-phosphate isomerase like protein, domain 1"/>
    <property type="match status" value="2"/>
</dbReference>
<dbReference type="InterPro" id="IPR035490">
    <property type="entry name" value="GlmS/FrlB_SIS"/>
</dbReference>
<dbReference type="Proteomes" id="UP000320184">
    <property type="component" value="Unassembled WGS sequence"/>
</dbReference>
<accession>A0A538S7W4</accession>
<protein>
    <recommendedName>
        <fullName evidence="3">Glutamine--fructose-6-phosphate aminotransferase [isomerizing]</fullName>
        <ecNumber evidence="2">2.6.1.16</ecNumber>
    </recommendedName>
</protein>